<protein>
    <submittedName>
        <fullName evidence="5">Coiled-coil domain-containing protein</fullName>
    </submittedName>
</protein>
<sequence>MNLKCIALILSLCVANSQISAKLDSPTDSHSDQHLDKVVHDAHTVPADAKHDVLPNHVKLYQKFFKAKRKDQVGAVQYMLNIKEAKAQVDFVNKMVNEAENSLNEAKKVLDSQKFNGSVNDFPAEDSPLKEAIAKTLESTAFYGEMALKLPHIIEKRFKKDVNFRRLIMWAYSFSINFGLYDDTSLKMMNLAGQQLEIIPRQENFENPYDRMKIKEQIEREAALLMEENRKKKQAAKKPSIIKNKPSLKHTDL</sequence>
<keyword evidence="1" id="KW-0175">Coiled coil</keyword>
<feature type="coiled-coil region" evidence="1">
    <location>
        <begin position="82"/>
        <end position="116"/>
    </location>
</feature>
<proteinExistence type="predicted"/>
<dbReference type="WBParaSite" id="L893_g16866.t1">
    <property type="protein sequence ID" value="L893_g16866.t1"/>
    <property type="gene ID" value="L893_g16866"/>
</dbReference>
<reference evidence="5" key="1">
    <citation type="submission" date="2016-11" db="UniProtKB">
        <authorList>
            <consortium name="WormBaseParasite"/>
        </authorList>
    </citation>
    <scope>IDENTIFICATION</scope>
</reference>
<accession>A0A1I7YJ58</accession>
<keyword evidence="4" id="KW-1185">Reference proteome</keyword>
<dbReference type="PANTHER" id="PTHR14735">
    <property type="entry name" value="COILED-COIL DOMAIN-CONTAINING PROTEIN 134"/>
    <property type="match status" value="1"/>
</dbReference>
<evidence type="ECO:0000256" key="2">
    <source>
        <dbReference type="SAM" id="MobiDB-lite"/>
    </source>
</evidence>
<dbReference type="Proteomes" id="UP000095287">
    <property type="component" value="Unplaced"/>
</dbReference>
<name>A0A1I7YJ58_9BILA</name>
<dbReference type="InterPro" id="IPR026321">
    <property type="entry name" value="CC134"/>
</dbReference>
<evidence type="ECO:0000313" key="5">
    <source>
        <dbReference type="WBParaSite" id="L893_g16866.t1"/>
    </source>
</evidence>
<evidence type="ECO:0000256" key="1">
    <source>
        <dbReference type="SAM" id="Coils"/>
    </source>
</evidence>
<feature type="signal peptide" evidence="3">
    <location>
        <begin position="1"/>
        <end position="21"/>
    </location>
</feature>
<evidence type="ECO:0000256" key="3">
    <source>
        <dbReference type="SAM" id="SignalP"/>
    </source>
</evidence>
<organism evidence="4 5">
    <name type="scientific">Steinernema glaseri</name>
    <dbReference type="NCBI Taxonomy" id="37863"/>
    <lineage>
        <taxon>Eukaryota</taxon>
        <taxon>Metazoa</taxon>
        <taxon>Ecdysozoa</taxon>
        <taxon>Nematoda</taxon>
        <taxon>Chromadorea</taxon>
        <taxon>Rhabditida</taxon>
        <taxon>Tylenchina</taxon>
        <taxon>Panagrolaimomorpha</taxon>
        <taxon>Strongyloidoidea</taxon>
        <taxon>Steinernematidae</taxon>
        <taxon>Steinernema</taxon>
    </lineage>
</organism>
<feature type="chain" id="PRO_5009312218" evidence="3">
    <location>
        <begin position="22"/>
        <end position="253"/>
    </location>
</feature>
<feature type="region of interest" description="Disordered" evidence="2">
    <location>
        <begin position="229"/>
        <end position="253"/>
    </location>
</feature>
<evidence type="ECO:0000313" key="4">
    <source>
        <dbReference type="Proteomes" id="UP000095287"/>
    </source>
</evidence>
<dbReference type="Pfam" id="PF15002">
    <property type="entry name" value="ERK-JNK_inhib"/>
    <property type="match status" value="1"/>
</dbReference>
<keyword evidence="3" id="KW-0732">Signal</keyword>
<dbReference type="AlphaFoldDB" id="A0A1I7YJ58"/>
<dbReference type="PANTHER" id="PTHR14735:SF1">
    <property type="entry name" value="COILED-COIL DOMAIN-CONTAINING PROTEIN 134"/>
    <property type="match status" value="1"/>
</dbReference>